<dbReference type="InterPro" id="IPR021858">
    <property type="entry name" value="Fun_TF"/>
</dbReference>
<gene>
    <name evidence="4" type="ORF">CTheo_4554</name>
</gene>
<evidence type="ECO:0000256" key="2">
    <source>
        <dbReference type="ARBA" id="ARBA00023242"/>
    </source>
</evidence>
<dbReference type="AlphaFoldDB" id="A0A5N5QJX0"/>
<dbReference type="Pfam" id="PF11951">
    <property type="entry name" value="Fungal_trans_2"/>
    <property type="match status" value="1"/>
</dbReference>
<proteinExistence type="predicted"/>
<dbReference type="Proteomes" id="UP000383932">
    <property type="component" value="Unassembled WGS sequence"/>
</dbReference>
<evidence type="ECO:0000313" key="5">
    <source>
        <dbReference type="Proteomes" id="UP000383932"/>
    </source>
</evidence>
<protein>
    <submittedName>
        <fullName evidence="4">Uncharacterized protein</fullName>
    </submittedName>
</protein>
<organism evidence="4 5">
    <name type="scientific">Ceratobasidium theobromae</name>
    <dbReference type="NCBI Taxonomy" id="1582974"/>
    <lineage>
        <taxon>Eukaryota</taxon>
        <taxon>Fungi</taxon>
        <taxon>Dikarya</taxon>
        <taxon>Basidiomycota</taxon>
        <taxon>Agaricomycotina</taxon>
        <taxon>Agaricomycetes</taxon>
        <taxon>Cantharellales</taxon>
        <taxon>Ceratobasidiaceae</taxon>
        <taxon>Ceratobasidium</taxon>
    </lineage>
</organism>
<feature type="region of interest" description="Disordered" evidence="3">
    <location>
        <begin position="49"/>
        <end position="80"/>
    </location>
</feature>
<dbReference type="GO" id="GO:0005634">
    <property type="term" value="C:nucleus"/>
    <property type="evidence" value="ECO:0007669"/>
    <property type="project" value="UniProtKB-SubCell"/>
</dbReference>
<comment type="subcellular location">
    <subcellularLocation>
        <location evidence="1">Nucleus</location>
    </subcellularLocation>
</comment>
<sequence length="509" mass="57038">MAAIPTFLCMAKETDGLGGLSTGATSFSQTELLAARTYLGHFHALGSPSPESAVSSSSNSHRSTSPNGHPGSGAPEGLSDISGPKAPMMVAWDHAQDYGPRVVWPPENTDDNEEFDPEGAMPVVLKSISEFRIINEPVFQEMGNFYSVFFTRYFYDYTVVRDSIMSRVWRRLQSSTSSKHGMLGIAMLFRANYEGSMMTPRLRNYATEHHLLAMKTLQLDLENDHLSPWVKLVSLTELTTYAYYAGNLSDYYHYLGQTAIVVRKATGSNNLDLLTLSGEHTFDVRTFAWCDILSSMALSRPTLLNYESDILDTSWGSIIGNGYTDQDKGIEWIFGCPDVLVVLLARITTLRHTRLSTEEKTSRGSEIEQLIRNSQFRSSQAKHPMLRVARLGAQEIWRHTAILYVHQAVFKSDSAHSVVKDSVKQIIRIASTIKPGVNPDCFLPVPYFIAGFFATSEKDRYTLRNRILNCGNERFLRHLAAALDDLWNETDATGNVISWSRKQPPTFIF</sequence>
<dbReference type="OrthoDB" id="5419315at2759"/>
<name>A0A5N5QJX0_9AGAM</name>
<dbReference type="PANTHER" id="PTHR37534">
    <property type="entry name" value="TRANSCRIPTIONAL ACTIVATOR PROTEIN UGA3"/>
    <property type="match status" value="1"/>
</dbReference>
<dbReference type="PANTHER" id="PTHR37534:SF46">
    <property type="entry name" value="ZN(II)2CYS6 TRANSCRIPTION FACTOR (EUROFUNG)"/>
    <property type="match status" value="1"/>
</dbReference>
<evidence type="ECO:0000256" key="1">
    <source>
        <dbReference type="ARBA" id="ARBA00004123"/>
    </source>
</evidence>
<keyword evidence="5" id="KW-1185">Reference proteome</keyword>
<reference evidence="4 5" key="1">
    <citation type="journal article" date="2019" name="Fungal Biol. Biotechnol.">
        <title>Draft genome sequence of fastidious pathogen Ceratobasidium theobromae, which causes vascular-streak dieback in Theobroma cacao.</title>
        <authorList>
            <person name="Ali S.S."/>
            <person name="Asman A."/>
            <person name="Shao J."/>
            <person name="Firmansyah A.P."/>
            <person name="Susilo A.W."/>
            <person name="Rosmana A."/>
            <person name="McMahon P."/>
            <person name="Junaid M."/>
            <person name="Guest D."/>
            <person name="Kheng T.Y."/>
            <person name="Meinhardt L.W."/>
            <person name="Bailey B.A."/>
        </authorList>
    </citation>
    <scope>NUCLEOTIDE SEQUENCE [LARGE SCALE GENOMIC DNA]</scope>
    <source>
        <strain evidence="4 5">CT2</strain>
    </source>
</reference>
<accession>A0A5N5QJX0</accession>
<keyword evidence="2" id="KW-0539">Nucleus</keyword>
<dbReference type="EMBL" id="SSOP01000079">
    <property type="protein sequence ID" value="KAB5592030.1"/>
    <property type="molecule type" value="Genomic_DNA"/>
</dbReference>
<evidence type="ECO:0000313" key="4">
    <source>
        <dbReference type="EMBL" id="KAB5592030.1"/>
    </source>
</evidence>
<evidence type="ECO:0000256" key="3">
    <source>
        <dbReference type="SAM" id="MobiDB-lite"/>
    </source>
</evidence>
<comment type="caution">
    <text evidence="4">The sequence shown here is derived from an EMBL/GenBank/DDBJ whole genome shotgun (WGS) entry which is preliminary data.</text>
</comment>
<feature type="compositionally biased region" description="Low complexity" evidence="3">
    <location>
        <begin position="49"/>
        <end position="66"/>
    </location>
</feature>